<dbReference type="PANTHER" id="PTHR10743:SF0">
    <property type="entry name" value="PROTEIN RER1"/>
    <property type="match status" value="1"/>
</dbReference>
<dbReference type="Proteomes" id="UP000015354">
    <property type="component" value="Unassembled WGS sequence"/>
</dbReference>
<accession>S9W1D8</accession>
<comment type="subcellular location">
    <subcellularLocation>
        <location evidence="1">Membrane</location>
        <topology evidence="1">Multi-pass membrane protein</topology>
    </subcellularLocation>
</comment>
<sequence length="190" mass="21717">MEPLQDPSPSLSSFWHDKVQRPYHQLINASAPHGGLRWCFFIFICLLYIARVTTSEGGFYVITYGLCIHLLYLVLMMITPDSEEDLKGPLLATSADGKNKPSAQDADEFRPFIAKMPEFIVWCGMIKVLVICLGLTLFNFLDIPVFWPILVLYFIILFAVQMGGRVRHMIKFGYVPWNAKKPKFVPKNNV</sequence>
<keyword evidence="10" id="KW-1185">Reference proteome</keyword>
<dbReference type="PIRSF" id="PIRSF016013">
    <property type="entry name" value="AtER_Rer1p"/>
    <property type="match status" value="1"/>
</dbReference>
<dbReference type="InterPro" id="IPR004932">
    <property type="entry name" value="Rer1"/>
</dbReference>
<feature type="transmembrane region" description="Helical" evidence="7">
    <location>
        <begin position="146"/>
        <end position="164"/>
    </location>
</feature>
<dbReference type="EMBL" id="ATMH01002357">
    <property type="protein sequence ID" value="EPY33271.1"/>
    <property type="molecule type" value="Genomic_DNA"/>
</dbReference>
<gene>
    <name evidence="9" type="ORF">STCU_02357</name>
    <name evidence="8" type="ORF">STCU_05528</name>
</gene>
<dbReference type="GO" id="GO:0006890">
    <property type="term" value="P:retrograde vesicle-mediated transport, Golgi to endoplasmic reticulum"/>
    <property type="evidence" value="ECO:0007669"/>
    <property type="project" value="TreeGrafter"/>
</dbReference>
<evidence type="ECO:0000313" key="8">
    <source>
        <dbReference type="EMBL" id="EPY27810.1"/>
    </source>
</evidence>
<reference evidence="9" key="2">
    <citation type="submission" date="2013-03" db="EMBL/GenBank/DDBJ databases">
        <authorList>
            <person name="Motta M.C.M."/>
            <person name="Martins A.C.A."/>
            <person name="Preta C.M.C.C."/>
            <person name="Silva R."/>
            <person name="de Souza S.S."/>
            <person name="Klein C.C."/>
            <person name="de Almeida L.G.P."/>
            <person name="Cunha O.L."/>
            <person name="Colabardini A.C."/>
            <person name="Lima B.A."/>
            <person name="Machado C.R."/>
            <person name="Soares C.M.A."/>
            <person name="de Menezes C.B.A."/>
            <person name="Bartolomeu D.C."/>
            <person name="Grisard E.C."/>
            <person name="Fantinatti-Garboggini F."/>
            <person name="Rodrigues-Luiz G.F."/>
            <person name="Wagner G."/>
            <person name="Goldman G.H."/>
            <person name="Fietto J.L.R."/>
            <person name="Ciapina L.P."/>
            <person name="Brocchi M."/>
            <person name="Elias M.C."/>
            <person name="Goldman M.H.S."/>
            <person name="Sagot M.-F."/>
            <person name="Pereira M."/>
            <person name="Stoco P.H."/>
            <person name="Teixeira S.M.R."/>
            <person name="de Mendonca-Neto R.P."/>
            <person name="Maciel T.E.F."/>
            <person name="Mendes T.A.O."/>
            <person name="Urmenyi T.P."/>
            <person name="Teixeira M.M.G."/>
            <person name="de Camargo E.F.P."/>
            <person name="de Sousa W."/>
            <person name="Schenkman S."/>
            <person name="de Vasconcelos A.T.R."/>
        </authorList>
    </citation>
    <scope>NUCLEOTIDE SEQUENCE</scope>
</reference>
<feature type="transmembrane region" description="Helical" evidence="7">
    <location>
        <begin position="35"/>
        <end position="53"/>
    </location>
</feature>
<evidence type="ECO:0000313" key="10">
    <source>
        <dbReference type="Proteomes" id="UP000015354"/>
    </source>
</evidence>
<keyword evidence="4 7" id="KW-1133">Transmembrane helix</keyword>
<evidence type="ECO:0000313" key="9">
    <source>
        <dbReference type="EMBL" id="EPY33271.1"/>
    </source>
</evidence>
<comment type="caution">
    <text evidence="9">The sequence shown here is derived from an EMBL/GenBank/DDBJ whole genome shotgun (WGS) entry which is preliminary data.</text>
</comment>
<evidence type="ECO:0000256" key="4">
    <source>
        <dbReference type="ARBA" id="ARBA00022989"/>
    </source>
</evidence>
<feature type="transmembrane region" description="Helical" evidence="7">
    <location>
        <begin position="59"/>
        <end position="78"/>
    </location>
</feature>
<evidence type="ECO:0000256" key="6">
    <source>
        <dbReference type="PIRNR" id="PIRNR016013"/>
    </source>
</evidence>
<keyword evidence="5 6" id="KW-0472">Membrane</keyword>
<name>S9W1D8_9TRYP</name>
<organism evidence="9 10">
    <name type="scientific">Strigomonas culicis</name>
    <dbReference type="NCBI Taxonomy" id="28005"/>
    <lineage>
        <taxon>Eukaryota</taxon>
        <taxon>Discoba</taxon>
        <taxon>Euglenozoa</taxon>
        <taxon>Kinetoplastea</taxon>
        <taxon>Metakinetoplastina</taxon>
        <taxon>Trypanosomatida</taxon>
        <taxon>Trypanosomatidae</taxon>
        <taxon>Strigomonadinae</taxon>
        <taxon>Strigomonas</taxon>
    </lineage>
</organism>
<dbReference type="AlphaFoldDB" id="S9W1D8"/>
<feature type="transmembrane region" description="Helical" evidence="7">
    <location>
        <begin position="119"/>
        <end position="140"/>
    </location>
</feature>
<protein>
    <recommendedName>
        <fullName evidence="6">Protein RER1</fullName>
    </recommendedName>
</protein>
<dbReference type="EMBL" id="ATMH01005528">
    <property type="protein sequence ID" value="EPY27810.1"/>
    <property type="molecule type" value="Genomic_DNA"/>
</dbReference>
<proteinExistence type="inferred from homology"/>
<dbReference type="PANTHER" id="PTHR10743">
    <property type="entry name" value="PROTEIN RER1"/>
    <property type="match status" value="1"/>
</dbReference>
<dbReference type="OrthoDB" id="448250at2759"/>
<dbReference type="GO" id="GO:0005783">
    <property type="term" value="C:endoplasmic reticulum"/>
    <property type="evidence" value="ECO:0007669"/>
    <property type="project" value="GOC"/>
</dbReference>
<dbReference type="Pfam" id="PF03248">
    <property type="entry name" value="Rer1"/>
    <property type="match status" value="1"/>
</dbReference>
<evidence type="ECO:0000256" key="7">
    <source>
        <dbReference type="SAM" id="Phobius"/>
    </source>
</evidence>
<evidence type="ECO:0000256" key="2">
    <source>
        <dbReference type="ARBA" id="ARBA00006070"/>
    </source>
</evidence>
<dbReference type="GO" id="GO:0006621">
    <property type="term" value="P:protein retention in ER lumen"/>
    <property type="evidence" value="ECO:0007669"/>
    <property type="project" value="TreeGrafter"/>
</dbReference>
<reference evidence="9 10" key="1">
    <citation type="journal article" date="2013" name="PLoS ONE">
        <title>Predicting the Proteins of Angomonas deanei, Strigomonas culicis and Their Respective Endosymbionts Reveals New Aspects of the Trypanosomatidae Family.</title>
        <authorList>
            <person name="Motta M.C."/>
            <person name="Martins A.C."/>
            <person name="de Souza S.S."/>
            <person name="Catta-Preta C.M."/>
            <person name="Silva R."/>
            <person name="Klein C.C."/>
            <person name="de Almeida L.G."/>
            <person name="de Lima Cunha O."/>
            <person name="Ciapina L.P."/>
            <person name="Brocchi M."/>
            <person name="Colabardini A.C."/>
            <person name="de Araujo Lima B."/>
            <person name="Machado C.R."/>
            <person name="de Almeida Soares C.M."/>
            <person name="Probst C.M."/>
            <person name="de Menezes C.B."/>
            <person name="Thompson C.E."/>
            <person name="Bartholomeu D.C."/>
            <person name="Gradia D.F."/>
            <person name="Pavoni D.P."/>
            <person name="Grisard E.C."/>
            <person name="Fantinatti-Garboggini F."/>
            <person name="Marchini F.K."/>
            <person name="Rodrigues-Luiz G.F."/>
            <person name="Wagner G."/>
            <person name="Goldman G.H."/>
            <person name="Fietto J.L."/>
            <person name="Elias M.C."/>
            <person name="Goldman M.H."/>
            <person name="Sagot M.F."/>
            <person name="Pereira M."/>
            <person name="Stoco P.H."/>
            <person name="de Mendonca-Neto R.P."/>
            <person name="Teixeira S.M."/>
            <person name="Maciel T.E."/>
            <person name="de Oliveira Mendes T.A."/>
            <person name="Urmenyi T.P."/>
            <person name="de Souza W."/>
            <person name="Schenkman S."/>
            <person name="de Vasconcelos A.T."/>
        </authorList>
    </citation>
    <scope>NUCLEOTIDE SEQUENCE [LARGE SCALE GENOMIC DNA]</scope>
</reference>
<comment type="function">
    <text evidence="6">Involved in the retrieval of endoplasmic reticulum membrane proteins from the early Golgi compartment.</text>
</comment>
<evidence type="ECO:0000256" key="1">
    <source>
        <dbReference type="ARBA" id="ARBA00004141"/>
    </source>
</evidence>
<dbReference type="GO" id="GO:0000139">
    <property type="term" value="C:Golgi membrane"/>
    <property type="evidence" value="ECO:0007669"/>
    <property type="project" value="TreeGrafter"/>
</dbReference>
<keyword evidence="3 7" id="KW-0812">Transmembrane</keyword>
<evidence type="ECO:0000256" key="5">
    <source>
        <dbReference type="ARBA" id="ARBA00023136"/>
    </source>
</evidence>
<evidence type="ECO:0000256" key="3">
    <source>
        <dbReference type="ARBA" id="ARBA00022692"/>
    </source>
</evidence>
<comment type="similarity">
    <text evidence="2 6">Belongs to the RER1 family.</text>
</comment>